<dbReference type="InterPro" id="IPR038573">
    <property type="entry name" value="BrnT_sf"/>
</dbReference>
<accession>A0ABY4XAT0</accession>
<gene>
    <name evidence="1" type="ORF">LHA26_05750</name>
</gene>
<organism evidence="1 2">
    <name type="scientific">Sphingomonas morindae</name>
    <dbReference type="NCBI Taxonomy" id="1541170"/>
    <lineage>
        <taxon>Bacteria</taxon>
        <taxon>Pseudomonadati</taxon>
        <taxon>Pseudomonadota</taxon>
        <taxon>Alphaproteobacteria</taxon>
        <taxon>Sphingomonadales</taxon>
        <taxon>Sphingomonadaceae</taxon>
        <taxon>Sphingomonas</taxon>
    </lineage>
</organism>
<keyword evidence="2" id="KW-1185">Reference proteome</keyword>
<proteinExistence type="predicted"/>
<sequence>MRRRRADERRRFIDDSARFDEPRYRLYGLIDGVAHCLAAVDRNGRVRAISLRRAHAREMRRYGL</sequence>
<dbReference type="Gene3D" id="3.10.450.530">
    <property type="entry name" value="Ribonuclease toxin, BrnT, of type II toxin-antitoxin system"/>
    <property type="match status" value="1"/>
</dbReference>
<reference evidence="1" key="1">
    <citation type="journal article" date="2022" name="Toxins">
        <title>Genomic Analysis of Sphingopyxis sp. USTB-05 for Biodegrading Cyanobacterial Hepatotoxins.</title>
        <authorList>
            <person name="Liu C."/>
            <person name="Xu Q."/>
            <person name="Zhao Z."/>
            <person name="Zhang H."/>
            <person name="Liu X."/>
            <person name="Yin C."/>
            <person name="Liu Y."/>
            <person name="Yan H."/>
        </authorList>
    </citation>
    <scope>NUCLEOTIDE SEQUENCE</scope>
    <source>
        <strain evidence="1">NBD5</strain>
    </source>
</reference>
<evidence type="ECO:0000313" key="2">
    <source>
        <dbReference type="Proteomes" id="UP001056937"/>
    </source>
</evidence>
<dbReference type="Proteomes" id="UP001056937">
    <property type="component" value="Chromosome 1"/>
</dbReference>
<dbReference type="RefSeq" id="WP_252167775.1">
    <property type="nucleotide sequence ID" value="NZ_CP084930.1"/>
</dbReference>
<protein>
    <submittedName>
        <fullName evidence="1">BrnT family toxin</fullName>
    </submittedName>
</protein>
<dbReference type="EMBL" id="CP084930">
    <property type="protein sequence ID" value="USI73968.1"/>
    <property type="molecule type" value="Genomic_DNA"/>
</dbReference>
<name>A0ABY4XAT0_9SPHN</name>
<evidence type="ECO:0000313" key="1">
    <source>
        <dbReference type="EMBL" id="USI73968.1"/>
    </source>
</evidence>